<dbReference type="PANTHER" id="PTHR48005:SF16">
    <property type="entry name" value="MDIS1-INTERACTING RECEPTOR LIKE KINASE 2-LIKE ISOFORM X1"/>
    <property type="match status" value="1"/>
</dbReference>
<comment type="subcellular location">
    <subcellularLocation>
        <location evidence="2">Membrane</location>
        <topology evidence="2">Single-pass type I membrane protein</topology>
    </subcellularLocation>
    <subcellularLocation>
        <location evidence="1">Secreted</location>
        <location evidence="1">Cell wall</location>
    </subcellularLocation>
</comment>
<feature type="transmembrane region" description="Helical" evidence="23">
    <location>
        <begin position="303"/>
        <end position="323"/>
    </location>
</feature>
<dbReference type="PROSITE" id="PS00107">
    <property type="entry name" value="PROTEIN_KINASE_ATP"/>
    <property type="match status" value="1"/>
</dbReference>
<evidence type="ECO:0000256" key="3">
    <source>
        <dbReference type="ARBA" id="ARBA00012513"/>
    </source>
</evidence>
<reference evidence="25" key="1">
    <citation type="submission" date="2021-01" db="EMBL/GenBank/DDBJ databases">
        <authorList>
            <person name="Lovell J.T."/>
            <person name="Bentley N."/>
            <person name="Bhattarai G."/>
            <person name="Jenkins J.W."/>
            <person name="Sreedasyam A."/>
            <person name="Alarcon Y."/>
            <person name="Bock C."/>
            <person name="Boston L."/>
            <person name="Carlson J."/>
            <person name="Cervantes K."/>
            <person name="Clermont K."/>
            <person name="Krom N."/>
            <person name="Kubenka K."/>
            <person name="Mamidi S."/>
            <person name="Mattison C."/>
            <person name="Monteros M."/>
            <person name="Pisani C."/>
            <person name="Plott C."/>
            <person name="Rajasekar S."/>
            <person name="Rhein H.S."/>
            <person name="Rohla C."/>
            <person name="Song M."/>
            <person name="Hilaire R.S."/>
            <person name="Shu S."/>
            <person name="Wells L."/>
            <person name="Wang X."/>
            <person name="Webber J."/>
            <person name="Heerema R.J."/>
            <person name="Klein P."/>
            <person name="Conner P."/>
            <person name="Grauke L."/>
            <person name="Grimwood J."/>
            <person name="Schmutz J."/>
            <person name="Randall J.J."/>
        </authorList>
    </citation>
    <scope>NUCLEOTIDE SEQUENCE</scope>
    <source>
        <tissue evidence="25">Leaf</tissue>
    </source>
</reference>
<dbReference type="Pfam" id="PF00069">
    <property type="entry name" value="Pkinase"/>
    <property type="match status" value="1"/>
</dbReference>
<evidence type="ECO:0000256" key="12">
    <source>
        <dbReference type="ARBA" id="ARBA00022741"/>
    </source>
</evidence>
<evidence type="ECO:0000256" key="13">
    <source>
        <dbReference type="ARBA" id="ARBA00022777"/>
    </source>
</evidence>
<dbReference type="InterPro" id="IPR017441">
    <property type="entry name" value="Protein_kinase_ATP_BS"/>
</dbReference>
<keyword evidence="4" id="KW-0134">Cell wall</keyword>
<dbReference type="InterPro" id="IPR000719">
    <property type="entry name" value="Prot_kinase_dom"/>
</dbReference>
<dbReference type="PROSITE" id="PS50011">
    <property type="entry name" value="PROTEIN_KINASE_DOM"/>
    <property type="match status" value="1"/>
</dbReference>
<evidence type="ECO:0000256" key="6">
    <source>
        <dbReference type="ARBA" id="ARBA00022553"/>
    </source>
</evidence>
<keyword evidence="16 23" id="KW-0472">Membrane</keyword>
<accession>A0A922EJX1</accession>
<evidence type="ECO:0000256" key="21">
    <source>
        <dbReference type="ARBA" id="ARBA00048679"/>
    </source>
</evidence>
<feature type="domain" description="Protein kinase" evidence="24">
    <location>
        <begin position="365"/>
        <end position="632"/>
    </location>
</feature>
<keyword evidence="13" id="KW-0418">Kinase</keyword>
<evidence type="ECO:0000256" key="22">
    <source>
        <dbReference type="PROSITE-ProRule" id="PRU10141"/>
    </source>
</evidence>
<keyword evidence="14 22" id="KW-0067">ATP-binding</keyword>
<evidence type="ECO:0000259" key="24">
    <source>
        <dbReference type="PROSITE" id="PS50011"/>
    </source>
</evidence>
<keyword evidence="10" id="KW-0732">Signal</keyword>
<keyword evidence="12 22" id="KW-0547">Nucleotide-binding</keyword>
<proteinExistence type="inferred from homology"/>
<evidence type="ECO:0000256" key="10">
    <source>
        <dbReference type="ARBA" id="ARBA00022729"/>
    </source>
</evidence>
<dbReference type="GO" id="GO:0004674">
    <property type="term" value="F:protein serine/threonine kinase activity"/>
    <property type="evidence" value="ECO:0007669"/>
    <property type="project" value="UniProtKB-KW"/>
</dbReference>
<keyword evidence="6" id="KW-0597">Phosphoprotein</keyword>
<evidence type="ECO:0000256" key="15">
    <source>
        <dbReference type="ARBA" id="ARBA00022989"/>
    </source>
</evidence>
<dbReference type="InterPro" id="IPR001611">
    <property type="entry name" value="Leu-rich_rpt"/>
</dbReference>
<evidence type="ECO:0000256" key="2">
    <source>
        <dbReference type="ARBA" id="ARBA00004479"/>
    </source>
</evidence>
<protein>
    <recommendedName>
        <fullName evidence="3">non-specific serine/threonine protein kinase</fullName>
        <ecNumber evidence="3">2.7.11.1</ecNumber>
    </recommendedName>
</protein>
<dbReference type="Pfam" id="PF00560">
    <property type="entry name" value="LRR_1"/>
    <property type="match status" value="4"/>
</dbReference>
<evidence type="ECO:0000256" key="4">
    <source>
        <dbReference type="ARBA" id="ARBA00022512"/>
    </source>
</evidence>
<dbReference type="FunFam" id="1.10.510.10:FF:000445">
    <property type="entry name" value="MDIS1-interacting receptor like kinase 2"/>
    <property type="match status" value="1"/>
</dbReference>
<dbReference type="FunFam" id="3.80.10.10:FF:000041">
    <property type="entry name" value="LRR receptor-like serine/threonine-protein kinase ERECTA"/>
    <property type="match status" value="1"/>
</dbReference>
<gene>
    <name evidence="25" type="ORF">I3842_07G167200</name>
</gene>
<comment type="similarity">
    <text evidence="19">Belongs to the polygalacturonase-inhibiting protein family.</text>
</comment>
<evidence type="ECO:0000256" key="5">
    <source>
        <dbReference type="ARBA" id="ARBA00022527"/>
    </source>
</evidence>
<keyword evidence="11" id="KW-0677">Repeat</keyword>
<evidence type="ECO:0000256" key="20">
    <source>
        <dbReference type="ARBA" id="ARBA00047899"/>
    </source>
</evidence>
<dbReference type="Proteomes" id="UP000811246">
    <property type="component" value="Chromosome 7"/>
</dbReference>
<organism evidence="25 26">
    <name type="scientific">Carya illinoinensis</name>
    <name type="common">Pecan</name>
    <dbReference type="NCBI Taxonomy" id="32201"/>
    <lineage>
        <taxon>Eukaryota</taxon>
        <taxon>Viridiplantae</taxon>
        <taxon>Streptophyta</taxon>
        <taxon>Embryophyta</taxon>
        <taxon>Tracheophyta</taxon>
        <taxon>Spermatophyta</taxon>
        <taxon>Magnoliopsida</taxon>
        <taxon>eudicotyledons</taxon>
        <taxon>Gunneridae</taxon>
        <taxon>Pentapetalae</taxon>
        <taxon>rosids</taxon>
        <taxon>fabids</taxon>
        <taxon>Fagales</taxon>
        <taxon>Juglandaceae</taxon>
        <taxon>Carya</taxon>
    </lineage>
</organism>
<sequence length="658" mass="73632">MTANYSSDPCMWDAISCNDDASVTDISLYHVFLGSTLKLNFSSLTSLTQLVLVGAGLRGSIPREIGILSKLKYLDLSNNYLTGEFPSSLTNLAQLEWLDISSNQINGFIPHEICFLSKLKHLDLSKNILTREFPPSLTNLTQLEWLDISSNQINGYIPKRLGNLITLVHLNMSSNKINGTISAELAYLKSLEYLNLNNNNLKGSIPIGLGSCNKLVHLLLSNNFLTGSIPSDIAQLPSLYTLNLSHNNLTGNIPASFKFIHFVDLSYNNEHMCGDFFGFPPCPSTNNNSIVSNNRSILSEINIFVLTISIVLVFLFLGVLILCRRMLVKKTKSRSTETKNGNLFSIWNYDGHIAYEDIIKATEDFDIRYCIGTGGYGSVYKAELPCGKVVALKKLHRLEAENTTFDKSFQNEVKVLTEIRHRNIIKLHGFCLHKRCMFLVYEYMERGSLFCILRDDAEALELDWKKRMNIIEFTAHALSYMHHDCIPTIVHRDISSKNILLNSKLEAFVSDFGTAKLLHPDSSNPTLVVGTYGYIAPELAYNMVVTEKCDVYSFGVVALEILMGRHPGELLTLLSSSSSQNVMLHEILDQRLPPPNHRVAQDICFVATIALACVRTKPESRPTMKRVSQDFVSGNKPLAKPLHAVSLLHLIEDSETQS</sequence>
<dbReference type="Pfam" id="PF23598">
    <property type="entry name" value="LRR_14"/>
    <property type="match status" value="1"/>
</dbReference>
<dbReference type="FunFam" id="3.80.10.10:FF:000400">
    <property type="entry name" value="Nuclear pore complex protein NUP107"/>
    <property type="match status" value="1"/>
</dbReference>
<evidence type="ECO:0000256" key="9">
    <source>
        <dbReference type="ARBA" id="ARBA00022692"/>
    </source>
</evidence>
<evidence type="ECO:0000256" key="23">
    <source>
        <dbReference type="SAM" id="Phobius"/>
    </source>
</evidence>
<name>A0A922EJX1_CARIL</name>
<dbReference type="InterPro" id="IPR008266">
    <property type="entry name" value="Tyr_kinase_AS"/>
</dbReference>
<keyword evidence="15 23" id="KW-1133">Transmembrane helix</keyword>
<evidence type="ECO:0000256" key="19">
    <source>
        <dbReference type="ARBA" id="ARBA00038043"/>
    </source>
</evidence>
<evidence type="ECO:0000256" key="18">
    <source>
        <dbReference type="ARBA" id="ARBA00023180"/>
    </source>
</evidence>
<evidence type="ECO:0000256" key="17">
    <source>
        <dbReference type="ARBA" id="ARBA00023170"/>
    </source>
</evidence>
<dbReference type="SMART" id="SM00369">
    <property type="entry name" value="LRR_TYP"/>
    <property type="match status" value="5"/>
</dbReference>
<keyword evidence="18" id="KW-0325">Glycoprotein</keyword>
<evidence type="ECO:0000256" key="1">
    <source>
        <dbReference type="ARBA" id="ARBA00004191"/>
    </source>
</evidence>
<dbReference type="GO" id="GO:0005524">
    <property type="term" value="F:ATP binding"/>
    <property type="evidence" value="ECO:0007669"/>
    <property type="project" value="UniProtKB-UniRule"/>
</dbReference>
<keyword evidence="9 23" id="KW-0812">Transmembrane</keyword>
<evidence type="ECO:0000256" key="11">
    <source>
        <dbReference type="ARBA" id="ARBA00022737"/>
    </source>
</evidence>
<evidence type="ECO:0000313" key="26">
    <source>
        <dbReference type="Proteomes" id="UP000811246"/>
    </source>
</evidence>
<dbReference type="PROSITE" id="PS00109">
    <property type="entry name" value="PROTEIN_KINASE_TYR"/>
    <property type="match status" value="1"/>
</dbReference>
<keyword evidence="8" id="KW-0808">Transferase</keyword>
<dbReference type="EMBL" id="CM031831">
    <property type="protein sequence ID" value="KAG6705151.1"/>
    <property type="molecule type" value="Genomic_DNA"/>
</dbReference>
<evidence type="ECO:0000256" key="14">
    <source>
        <dbReference type="ARBA" id="ARBA00022840"/>
    </source>
</evidence>
<keyword evidence="17" id="KW-0675">Receptor</keyword>
<dbReference type="GO" id="GO:0016020">
    <property type="term" value="C:membrane"/>
    <property type="evidence" value="ECO:0007669"/>
    <property type="project" value="UniProtKB-SubCell"/>
</dbReference>
<evidence type="ECO:0000313" key="25">
    <source>
        <dbReference type="EMBL" id="KAG6705151.1"/>
    </source>
</evidence>
<dbReference type="PANTHER" id="PTHR48005">
    <property type="entry name" value="LEUCINE RICH REPEAT KINASE 2"/>
    <property type="match status" value="1"/>
</dbReference>
<dbReference type="EC" id="2.7.11.1" evidence="3"/>
<feature type="binding site" evidence="22">
    <location>
        <position position="393"/>
    </location>
    <ligand>
        <name>ATP</name>
        <dbReference type="ChEBI" id="CHEBI:30616"/>
    </ligand>
</feature>
<dbReference type="InterPro" id="IPR051420">
    <property type="entry name" value="Ser_Thr_Kinases_DiverseReg"/>
</dbReference>
<evidence type="ECO:0000256" key="7">
    <source>
        <dbReference type="ARBA" id="ARBA00022614"/>
    </source>
</evidence>
<dbReference type="FunFam" id="3.30.200.20:FF:000309">
    <property type="entry name" value="Leucine-rich repeat receptor protein kinase MSP1"/>
    <property type="match status" value="1"/>
</dbReference>
<keyword evidence="7" id="KW-0433">Leucine-rich repeat</keyword>
<comment type="catalytic activity">
    <reaction evidence="20">
        <text>L-threonyl-[protein] + ATP = O-phospho-L-threonyl-[protein] + ADP + H(+)</text>
        <dbReference type="Rhea" id="RHEA:46608"/>
        <dbReference type="Rhea" id="RHEA-COMP:11060"/>
        <dbReference type="Rhea" id="RHEA-COMP:11605"/>
        <dbReference type="ChEBI" id="CHEBI:15378"/>
        <dbReference type="ChEBI" id="CHEBI:30013"/>
        <dbReference type="ChEBI" id="CHEBI:30616"/>
        <dbReference type="ChEBI" id="CHEBI:61977"/>
        <dbReference type="ChEBI" id="CHEBI:456216"/>
        <dbReference type="EC" id="2.7.11.1"/>
    </reaction>
</comment>
<comment type="catalytic activity">
    <reaction evidence="21">
        <text>L-seryl-[protein] + ATP = O-phospho-L-seryl-[protein] + ADP + H(+)</text>
        <dbReference type="Rhea" id="RHEA:17989"/>
        <dbReference type="Rhea" id="RHEA-COMP:9863"/>
        <dbReference type="Rhea" id="RHEA-COMP:11604"/>
        <dbReference type="ChEBI" id="CHEBI:15378"/>
        <dbReference type="ChEBI" id="CHEBI:29999"/>
        <dbReference type="ChEBI" id="CHEBI:30616"/>
        <dbReference type="ChEBI" id="CHEBI:83421"/>
        <dbReference type="ChEBI" id="CHEBI:456216"/>
        <dbReference type="EC" id="2.7.11.1"/>
    </reaction>
</comment>
<dbReference type="InterPro" id="IPR055414">
    <property type="entry name" value="LRR_R13L4/SHOC2-like"/>
</dbReference>
<dbReference type="InterPro" id="IPR003591">
    <property type="entry name" value="Leu-rich_rpt_typical-subtyp"/>
</dbReference>
<dbReference type="AlphaFoldDB" id="A0A922EJX1"/>
<keyword evidence="4" id="KW-0964">Secreted</keyword>
<keyword evidence="5" id="KW-0723">Serine/threonine-protein kinase</keyword>
<evidence type="ECO:0000256" key="16">
    <source>
        <dbReference type="ARBA" id="ARBA00023136"/>
    </source>
</evidence>
<evidence type="ECO:0000256" key="8">
    <source>
        <dbReference type="ARBA" id="ARBA00022679"/>
    </source>
</evidence>
<comment type="caution">
    <text evidence="25">The sequence shown here is derived from an EMBL/GenBank/DDBJ whole genome shotgun (WGS) entry which is preliminary data.</text>
</comment>